<protein>
    <submittedName>
        <fullName evidence="1">Uncharacterized protein</fullName>
    </submittedName>
</protein>
<name>A0A5E7FY26_PSEFL</name>
<accession>A0A5E7FY26</accession>
<gene>
    <name evidence="1" type="ORF">PS723_06341</name>
</gene>
<sequence length="205" mass="22134">MSIYDLHDIGTGSAMLPGLPEPRKSGSAEITSFQQYYYTTYFGGVGNTRVLPFTKKVDMSKSVVILRSCGSPNPNGDCLSGLVAWTDESVSIGVSNAPYSGDAADVTVLEFANCKQVVKVLVTLAAGTPGTLDVANKQVPLPDGLNLRKCLFFSSLNSINVNDNWGSGRAIFQMLYDQNQLHLSRTFIGTTYQAATFLVQVVEFN</sequence>
<dbReference type="Proteomes" id="UP000379480">
    <property type="component" value="Unassembled WGS sequence"/>
</dbReference>
<organism evidence="1 2">
    <name type="scientific">Pseudomonas fluorescens</name>
    <dbReference type="NCBI Taxonomy" id="294"/>
    <lineage>
        <taxon>Bacteria</taxon>
        <taxon>Pseudomonadati</taxon>
        <taxon>Pseudomonadota</taxon>
        <taxon>Gammaproteobacteria</taxon>
        <taxon>Pseudomonadales</taxon>
        <taxon>Pseudomonadaceae</taxon>
        <taxon>Pseudomonas</taxon>
    </lineage>
</organism>
<evidence type="ECO:0000313" key="1">
    <source>
        <dbReference type="EMBL" id="VVO44299.1"/>
    </source>
</evidence>
<proteinExistence type="predicted"/>
<dbReference type="RefSeq" id="WP_150807496.1">
    <property type="nucleotide sequence ID" value="NZ_CABVHY010000056.1"/>
</dbReference>
<dbReference type="AlphaFoldDB" id="A0A5E7FY26"/>
<evidence type="ECO:0000313" key="2">
    <source>
        <dbReference type="Proteomes" id="UP000379480"/>
    </source>
</evidence>
<dbReference type="EMBL" id="CABVHY010000056">
    <property type="protein sequence ID" value="VVO44299.1"/>
    <property type="molecule type" value="Genomic_DNA"/>
</dbReference>
<reference evidence="1 2" key="1">
    <citation type="submission" date="2019-09" db="EMBL/GenBank/DDBJ databases">
        <authorList>
            <person name="Chandra G."/>
            <person name="Truman W A."/>
        </authorList>
    </citation>
    <scope>NUCLEOTIDE SEQUENCE [LARGE SCALE GENOMIC DNA]</scope>
    <source>
        <strain evidence="1">PS723</strain>
    </source>
</reference>